<feature type="transmembrane region" description="Helical" evidence="1">
    <location>
        <begin position="158"/>
        <end position="176"/>
    </location>
</feature>
<name>A0A0F9N9K4_9ZZZZ</name>
<comment type="caution">
    <text evidence="2">The sequence shown here is derived from an EMBL/GenBank/DDBJ whole genome shotgun (WGS) entry which is preliminary data.</text>
</comment>
<protein>
    <submittedName>
        <fullName evidence="2">Uncharacterized protein</fullName>
    </submittedName>
</protein>
<keyword evidence="1" id="KW-0812">Transmembrane</keyword>
<sequence>MIINTFASINILGMFEFPLKVTYEDLKIGAFNEIGKFIISTTIPIITFASFISLLGLYQIFFMQDFIIGFFFVIMGFFVSVLLAILLYRDTIHIHESIMKHKNKLKRKTIKKIQQLLGDGDDNEIDINFSEIETIHHFYNEVLDINDWPFNPTSIKKLVITLGSSLIPLLLSLFGFM</sequence>
<proteinExistence type="predicted"/>
<accession>A0A0F9N9K4</accession>
<gene>
    <name evidence="2" type="ORF">LCGC14_1055250</name>
</gene>
<feature type="transmembrane region" description="Helical" evidence="1">
    <location>
        <begin position="67"/>
        <end position="88"/>
    </location>
</feature>
<evidence type="ECO:0000256" key="1">
    <source>
        <dbReference type="SAM" id="Phobius"/>
    </source>
</evidence>
<organism evidence="2">
    <name type="scientific">marine sediment metagenome</name>
    <dbReference type="NCBI Taxonomy" id="412755"/>
    <lineage>
        <taxon>unclassified sequences</taxon>
        <taxon>metagenomes</taxon>
        <taxon>ecological metagenomes</taxon>
    </lineage>
</organism>
<reference evidence="2" key="1">
    <citation type="journal article" date="2015" name="Nature">
        <title>Complex archaea that bridge the gap between prokaryotes and eukaryotes.</title>
        <authorList>
            <person name="Spang A."/>
            <person name="Saw J.H."/>
            <person name="Jorgensen S.L."/>
            <person name="Zaremba-Niedzwiedzka K."/>
            <person name="Martijn J."/>
            <person name="Lind A.E."/>
            <person name="van Eijk R."/>
            <person name="Schleper C."/>
            <person name="Guy L."/>
            <person name="Ettema T.J."/>
        </authorList>
    </citation>
    <scope>NUCLEOTIDE SEQUENCE</scope>
</reference>
<dbReference type="EMBL" id="LAZR01004438">
    <property type="protein sequence ID" value="KKN08582.1"/>
    <property type="molecule type" value="Genomic_DNA"/>
</dbReference>
<keyword evidence="1" id="KW-1133">Transmembrane helix</keyword>
<dbReference type="AlphaFoldDB" id="A0A0F9N9K4"/>
<evidence type="ECO:0000313" key="2">
    <source>
        <dbReference type="EMBL" id="KKN08582.1"/>
    </source>
</evidence>
<keyword evidence="1" id="KW-0472">Membrane</keyword>
<feature type="transmembrane region" description="Helical" evidence="1">
    <location>
        <begin position="37"/>
        <end position="61"/>
    </location>
</feature>